<evidence type="ECO:0000256" key="1">
    <source>
        <dbReference type="ARBA" id="ARBA00022737"/>
    </source>
</evidence>
<keyword evidence="1" id="KW-0677">Repeat</keyword>
<protein>
    <submittedName>
        <fullName evidence="5">DNA replication inhibitor plutonium isoform X1</fullName>
    </submittedName>
</protein>
<dbReference type="PROSITE" id="PS50297">
    <property type="entry name" value="ANK_REP_REGION"/>
    <property type="match status" value="1"/>
</dbReference>
<evidence type="ECO:0000256" key="3">
    <source>
        <dbReference type="PROSITE-ProRule" id="PRU00023"/>
    </source>
</evidence>
<dbReference type="InterPro" id="IPR002110">
    <property type="entry name" value="Ankyrin_rpt"/>
</dbReference>
<keyword evidence="2 3" id="KW-0040">ANK repeat</keyword>
<dbReference type="PROSITE" id="PS50088">
    <property type="entry name" value="ANK_REPEAT"/>
    <property type="match status" value="1"/>
</dbReference>
<sequence length="169" mass="19246">MSASRHTITALCCVAQDDVVSLRILCSQARSYQQNIDDLDMYGNTALLKACYMGRYECARVLLDFGADIHAVNYFGQNALTLATFAGHLPLVSELLRHRTYKDFNLSSLIPAICVATMQQHASLEDYFRRLEPKGIQDLHTVHGHGVNELRQMVNMKFKKRQPQLFQRI</sequence>
<dbReference type="PANTHER" id="PTHR24198:SF165">
    <property type="entry name" value="ANKYRIN REPEAT-CONTAINING PROTEIN-RELATED"/>
    <property type="match status" value="1"/>
</dbReference>
<dbReference type="OrthoDB" id="439236at2759"/>
<dbReference type="GO" id="GO:0008156">
    <property type="term" value="P:negative regulation of DNA replication"/>
    <property type="evidence" value="ECO:0007669"/>
    <property type="project" value="UniProtKB-KW"/>
</dbReference>
<evidence type="ECO:0000313" key="5">
    <source>
        <dbReference type="RefSeq" id="XP_034111714.1"/>
    </source>
</evidence>
<dbReference type="GeneID" id="117572746"/>
<organism evidence="4 5">
    <name type="scientific">Drosophila albomicans</name>
    <name type="common">Fruit fly</name>
    <dbReference type="NCBI Taxonomy" id="7291"/>
    <lineage>
        <taxon>Eukaryota</taxon>
        <taxon>Metazoa</taxon>
        <taxon>Ecdysozoa</taxon>
        <taxon>Arthropoda</taxon>
        <taxon>Hexapoda</taxon>
        <taxon>Insecta</taxon>
        <taxon>Pterygota</taxon>
        <taxon>Neoptera</taxon>
        <taxon>Endopterygota</taxon>
        <taxon>Diptera</taxon>
        <taxon>Brachycera</taxon>
        <taxon>Muscomorpha</taxon>
        <taxon>Ephydroidea</taxon>
        <taxon>Drosophilidae</taxon>
        <taxon>Drosophila</taxon>
    </lineage>
</organism>
<dbReference type="PANTHER" id="PTHR24198">
    <property type="entry name" value="ANKYRIN REPEAT AND PROTEIN KINASE DOMAIN-CONTAINING PROTEIN"/>
    <property type="match status" value="1"/>
</dbReference>
<gene>
    <name evidence="5" type="primary">LOC117572746</name>
</gene>
<dbReference type="RefSeq" id="XP_034111714.1">
    <property type="nucleotide sequence ID" value="XM_034255823.2"/>
</dbReference>
<accession>A0A6P8XG09</accession>
<dbReference type="Proteomes" id="UP000515160">
    <property type="component" value="Chromosome 3"/>
</dbReference>
<dbReference type="InterPro" id="IPR036770">
    <property type="entry name" value="Ankyrin_rpt-contain_sf"/>
</dbReference>
<dbReference type="AlphaFoldDB" id="A0A6P8XG09"/>
<evidence type="ECO:0000256" key="2">
    <source>
        <dbReference type="ARBA" id="ARBA00023043"/>
    </source>
</evidence>
<dbReference type="Pfam" id="PF13637">
    <property type="entry name" value="Ank_4"/>
    <property type="match status" value="1"/>
</dbReference>
<name>A0A6P8XG09_DROAB</name>
<dbReference type="SMART" id="SM00248">
    <property type="entry name" value="ANK"/>
    <property type="match status" value="2"/>
</dbReference>
<feature type="repeat" description="ANK" evidence="3">
    <location>
        <begin position="42"/>
        <end position="74"/>
    </location>
</feature>
<proteinExistence type="predicted"/>
<keyword evidence="5" id="KW-0236">DNA replication inhibitor</keyword>
<evidence type="ECO:0000313" key="4">
    <source>
        <dbReference type="Proteomes" id="UP000515160"/>
    </source>
</evidence>
<dbReference type="SUPFAM" id="SSF48403">
    <property type="entry name" value="Ankyrin repeat"/>
    <property type="match status" value="1"/>
</dbReference>
<keyword evidence="4" id="KW-1185">Reference proteome</keyword>
<reference evidence="5" key="1">
    <citation type="submission" date="2025-08" db="UniProtKB">
        <authorList>
            <consortium name="RefSeq"/>
        </authorList>
    </citation>
    <scope>IDENTIFICATION</scope>
    <source>
        <strain evidence="5">15112-1751.03</strain>
        <tissue evidence="5">Whole Adult</tissue>
    </source>
</reference>
<dbReference type="Gene3D" id="1.25.40.20">
    <property type="entry name" value="Ankyrin repeat-containing domain"/>
    <property type="match status" value="1"/>
</dbReference>